<organism evidence="2 3">
    <name type="scientific">Tissierella praeacuta DSM 18095</name>
    <dbReference type="NCBI Taxonomy" id="1123404"/>
    <lineage>
        <taxon>Bacteria</taxon>
        <taxon>Bacillati</taxon>
        <taxon>Bacillota</taxon>
        <taxon>Tissierellia</taxon>
        <taxon>Tissierellales</taxon>
        <taxon>Tissierellaceae</taxon>
        <taxon>Tissierella</taxon>
    </lineage>
</organism>
<dbReference type="Proteomes" id="UP000184114">
    <property type="component" value="Unassembled WGS sequence"/>
</dbReference>
<keyword evidence="1" id="KW-0812">Transmembrane</keyword>
<reference evidence="3" key="1">
    <citation type="submission" date="2016-11" db="EMBL/GenBank/DDBJ databases">
        <authorList>
            <person name="Varghese N."/>
            <person name="Submissions S."/>
        </authorList>
    </citation>
    <scope>NUCLEOTIDE SEQUENCE [LARGE SCALE GENOMIC DNA]</scope>
    <source>
        <strain evidence="3">DSM 18095</strain>
    </source>
</reference>
<gene>
    <name evidence="2" type="ORF">SAMN02745784_01572</name>
</gene>
<keyword evidence="1" id="KW-0472">Membrane</keyword>
<evidence type="ECO:0000256" key="1">
    <source>
        <dbReference type="SAM" id="Phobius"/>
    </source>
</evidence>
<feature type="transmembrane region" description="Helical" evidence="1">
    <location>
        <begin position="7"/>
        <end position="26"/>
    </location>
</feature>
<dbReference type="EMBL" id="FQTY01000005">
    <property type="protein sequence ID" value="SHE71147.1"/>
    <property type="molecule type" value="Genomic_DNA"/>
</dbReference>
<accession>A0A1M4VQM8</accession>
<dbReference type="GeneID" id="90993701"/>
<dbReference type="AlphaFoldDB" id="A0A1M4VQM8"/>
<keyword evidence="3" id="KW-1185">Reference proteome</keyword>
<dbReference type="RefSeq" id="WP_072975070.1">
    <property type="nucleotide sequence ID" value="NZ_FQTY01000005.1"/>
</dbReference>
<evidence type="ECO:0000313" key="2">
    <source>
        <dbReference type="EMBL" id="SHE71147.1"/>
    </source>
</evidence>
<name>A0A1M4VQM8_9FIRM</name>
<evidence type="ECO:0000313" key="3">
    <source>
        <dbReference type="Proteomes" id="UP000184114"/>
    </source>
</evidence>
<keyword evidence="1" id="KW-1133">Transmembrane helix</keyword>
<protein>
    <submittedName>
        <fullName evidence="2">Uncharacterized protein</fullName>
    </submittedName>
</protein>
<proteinExistence type="predicted"/>
<sequence>MDRINENLRYIFVLFIILFIWMSIIYKVSSKYLFSTPPIKYENLALDIELKEGRPIEIKEFIYDDHDKKYLYVIYSIKNSNEIGLVIYEKVFINKYIRLAANKASPYLFNIYYITDACKDKHQLYIVYGKNNNRRISHFELDFGDIVKKEDISQKDYYLIVNRFKDKNMEFPKTTFFDSKNIDITRYILEK</sequence>